<dbReference type="Gene3D" id="3.30.500.10">
    <property type="entry name" value="MHC class I-like antigen recognition-like"/>
    <property type="match status" value="1"/>
</dbReference>
<dbReference type="GO" id="GO:0071723">
    <property type="term" value="F:lipopeptide binding"/>
    <property type="evidence" value="ECO:0007669"/>
    <property type="project" value="TreeGrafter"/>
</dbReference>
<evidence type="ECO:0000313" key="5">
    <source>
        <dbReference type="EMBL" id="NXL86068.1"/>
    </source>
</evidence>
<dbReference type="PROSITE" id="PS50835">
    <property type="entry name" value="IG_LIKE"/>
    <property type="match status" value="1"/>
</dbReference>
<evidence type="ECO:0000256" key="2">
    <source>
        <dbReference type="SAM" id="Phobius"/>
    </source>
</evidence>
<evidence type="ECO:0000259" key="4">
    <source>
        <dbReference type="PROSITE" id="PS50835"/>
    </source>
</evidence>
<keyword evidence="3" id="KW-0732">Signal</keyword>
<dbReference type="PANTHER" id="PTHR16675:SF160">
    <property type="entry name" value="T-CELL SURFACE GLYCOPROTEIN CD1A"/>
    <property type="match status" value="1"/>
</dbReference>
<dbReference type="InterPro" id="IPR011162">
    <property type="entry name" value="MHC_I/II-like_Ag-recog"/>
</dbReference>
<evidence type="ECO:0000256" key="3">
    <source>
        <dbReference type="SAM" id="SignalP"/>
    </source>
</evidence>
<dbReference type="GO" id="GO:0048007">
    <property type="term" value="P:antigen processing and presentation, exogenous lipid antigen via MHC class Ib"/>
    <property type="evidence" value="ECO:0007669"/>
    <property type="project" value="TreeGrafter"/>
</dbReference>
<dbReference type="PROSITE" id="PS00290">
    <property type="entry name" value="IG_MHC"/>
    <property type="match status" value="1"/>
</dbReference>
<feature type="chain" id="PRO_5029902341" evidence="3">
    <location>
        <begin position="20"/>
        <end position="337"/>
    </location>
</feature>
<keyword evidence="2" id="KW-0472">Membrane</keyword>
<dbReference type="SUPFAM" id="SSF54452">
    <property type="entry name" value="MHC antigen-recognition domain"/>
    <property type="match status" value="1"/>
</dbReference>
<dbReference type="InterPro" id="IPR003006">
    <property type="entry name" value="Ig/MHC_CS"/>
</dbReference>
<dbReference type="InterPro" id="IPR036179">
    <property type="entry name" value="Ig-like_dom_sf"/>
</dbReference>
<dbReference type="AlphaFoldDB" id="A0A7L0W4L5"/>
<dbReference type="InterPro" id="IPR050208">
    <property type="entry name" value="MHC_class-I_related"/>
</dbReference>
<dbReference type="Proteomes" id="UP000562322">
    <property type="component" value="Unassembled WGS sequence"/>
</dbReference>
<dbReference type="Pfam" id="PF16497">
    <property type="entry name" value="MHC_I_3"/>
    <property type="match status" value="1"/>
</dbReference>
<organism evidence="5 6">
    <name type="scientific">Alectura lathami</name>
    <name type="common">Australian brush turkey</name>
    <dbReference type="NCBI Taxonomy" id="81907"/>
    <lineage>
        <taxon>Eukaryota</taxon>
        <taxon>Metazoa</taxon>
        <taxon>Chordata</taxon>
        <taxon>Craniata</taxon>
        <taxon>Vertebrata</taxon>
        <taxon>Euteleostomi</taxon>
        <taxon>Archelosauria</taxon>
        <taxon>Archosauria</taxon>
        <taxon>Dinosauria</taxon>
        <taxon>Saurischia</taxon>
        <taxon>Theropoda</taxon>
        <taxon>Coelurosauria</taxon>
        <taxon>Aves</taxon>
        <taxon>Neognathae</taxon>
        <taxon>Galloanserae</taxon>
        <taxon>Galliformes</taxon>
        <taxon>Megapodiidae</taxon>
        <taxon>Alectura</taxon>
    </lineage>
</organism>
<dbReference type="InterPro" id="IPR037055">
    <property type="entry name" value="MHC_I-like_Ag-recog_sf"/>
</dbReference>
<dbReference type="PANTHER" id="PTHR16675">
    <property type="entry name" value="MHC CLASS I-RELATED"/>
    <property type="match status" value="1"/>
</dbReference>
<dbReference type="Gene3D" id="2.60.40.10">
    <property type="entry name" value="Immunoglobulins"/>
    <property type="match status" value="1"/>
</dbReference>
<protein>
    <submittedName>
        <fullName evidence="5">CD1B2 protein</fullName>
    </submittedName>
</protein>
<dbReference type="InterPro" id="IPR011161">
    <property type="entry name" value="MHC_I-like_Ag-recog"/>
</dbReference>
<proteinExistence type="predicted"/>
<dbReference type="SMART" id="SM00407">
    <property type="entry name" value="IGc1"/>
    <property type="match status" value="1"/>
</dbReference>
<dbReference type="GO" id="GO:0030883">
    <property type="term" value="F:endogenous lipid antigen binding"/>
    <property type="evidence" value="ECO:0007669"/>
    <property type="project" value="TreeGrafter"/>
</dbReference>
<name>A0A7L0W4L5_ALELA</name>
<dbReference type="GO" id="GO:0030884">
    <property type="term" value="F:exogenous lipid antigen binding"/>
    <property type="evidence" value="ECO:0007669"/>
    <property type="project" value="TreeGrafter"/>
</dbReference>
<dbReference type="GO" id="GO:0001916">
    <property type="term" value="P:positive regulation of T cell mediated cytotoxicity"/>
    <property type="evidence" value="ECO:0007669"/>
    <property type="project" value="TreeGrafter"/>
</dbReference>
<dbReference type="GO" id="GO:0006955">
    <property type="term" value="P:immune response"/>
    <property type="evidence" value="ECO:0007669"/>
    <property type="project" value="TreeGrafter"/>
</dbReference>
<sequence length="337" mass="37413">MRPGCLLLFLVFLLLRTWAEPETPCHLPTESQLLQIFQTFFLVNASFTEVHGVCLLGDVLISALDPRSWNIRIFQPWVHQAISEADMGNLLSSSVLGLRNVIRFIHEMASMTRVDYPLAIQVRGGAELYSNGTSQAFVVLGEGGSDLVMYEQGREHWIPQQPTLLAREMSRSLSRLRSVSGFLEHILCITVPSCIRSLSKYGRADLERQEPPVATVFTRTAGPAQLLLICRVTGFYPRPVTVTWLRDGQEVPPGPALSTGAVLPNADLTYQLRSTLLVAPRDGHSYACRVQHCSLGDRSLLIPWENPTVSITVSIAVVVVLLLAVIAAGGVWWWRCR</sequence>
<comment type="caution">
    <text evidence="5">The sequence shown here is derived from an EMBL/GenBank/DDBJ whole genome shotgun (WGS) entry which is preliminary data.</text>
</comment>
<gene>
    <name evidence="5" type="primary">Cd1b2</name>
    <name evidence="5" type="ORF">ALELAT_R00868</name>
</gene>
<keyword evidence="2" id="KW-0812">Transmembrane</keyword>
<feature type="non-terminal residue" evidence="5">
    <location>
        <position position="1"/>
    </location>
</feature>
<evidence type="ECO:0000313" key="6">
    <source>
        <dbReference type="Proteomes" id="UP000562322"/>
    </source>
</evidence>
<dbReference type="FunFam" id="2.60.40.10:FF:003026">
    <property type="entry name" value="T-cell surface glycoprotein CD1A1 antigen"/>
    <property type="match status" value="1"/>
</dbReference>
<dbReference type="InterPro" id="IPR003597">
    <property type="entry name" value="Ig_C1-set"/>
</dbReference>
<keyword evidence="1" id="KW-0325">Glycoprotein</keyword>
<reference evidence="5 6" key="1">
    <citation type="submission" date="2019-09" db="EMBL/GenBank/DDBJ databases">
        <title>Bird 10,000 Genomes (B10K) Project - Family phase.</title>
        <authorList>
            <person name="Zhang G."/>
        </authorList>
    </citation>
    <scope>NUCLEOTIDE SEQUENCE [LARGE SCALE GENOMIC DNA]</scope>
    <source>
        <strain evidence="5">B10K-DU-001-39</strain>
        <tissue evidence="5">Muscle</tissue>
    </source>
</reference>
<dbReference type="GO" id="GO:0009897">
    <property type="term" value="C:external side of plasma membrane"/>
    <property type="evidence" value="ECO:0007669"/>
    <property type="project" value="TreeGrafter"/>
</dbReference>
<accession>A0A7L0W4L5</accession>
<dbReference type="InterPro" id="IPR013783">
    <property type="entry name" value="Ig-like_fold"/>
</dbReference>
<feature type="domain" description="Ig-like" evidence="4">
    <location>
        <begin position="211"/>
        <end position="314"/>
    </location>
</feature>
<dbReference type="OrthoDB" id="8890485at2759"/>
<dbReference type="InterPro" id="IPR007110">
    <property type="entry name" value="Ig-like_dom"/>
</dbReference>
<dbReference type="SUPFAM" id="SSF48726">
    <property type="entry name" value="Immunoglobulin"/>
    <property type="match status" value="1"/>
</dbReference>
<feature type="signal peptide" evidence="3">
    <location>
        <begin position="1"/>
        <end position="19"/>
    </location>
</feature>
<dbReference type="EMBL" id="VXAV01003089">
    <property type="protein sequence ID" value="NXL86068.1"/>
    <property type="molecule type" value="Genomic_DNA"/>
</dbReference>
<dbReference type="GO" id="GO:0005615">
    <property type="term" value="C:extracellular space"/>
    <property type="evidence" value="ECO:0007669"/>
    <property type="project" value="TreeGrafter"/>
</dbReference>
<keyword evidence="6" id="KW-1185">Reference proteome</keyword>
<dbReference type="GO" id="GO:0048006">
    <property type="term" value="P:antigen processing and presentation, endogenous lipid antigen via MHC class Ib"/>
    <property type="evidence" value="ECO:0007669"/>
    <property type="project" value="TreeGrafter"/>
</dbReference>
<feature type="transmembrane region" description="Helical" evidence="2">
    <location>
        <begin position="311"/>
        <end position="334"/>
    </location>
</feature>
<keyword evidence="2" id="KW-1133">Transmembrane helix</keyword>
<evidence type="ECO:0000256" key="1">
    <source>
        <dbReference type="ARBA" id="ARBA00023180"/>
    </source>
</evidence>
<feature type="non-terminal residue" evidence="5">
    <location>
        <position position="337"/>
    </location>
</feature>
<dbReference type="Pfam" id="PF07654">
    <property type="entry name" value="C1-set"/>
    <property type="match status" value="1"/>
</dbReference>